<proteinExistence type="predicted"/>
<evidence type="ECO:0000313" key="2">
    <source>
        <dbReference type="Proteomes" id="UP000053841"/>
    </source>
</evidence>
<keyword evidence="2" id="KW-1185">Reference proteome</keyword>
<dbReference type="AlphaFoldDB" id="W6YG33"/>
<name>W6YG33_COCC2</name>
<gene>
    <name evidence="1" type="ORF">COCCADRAFT_82954</name>
</gene>
<protein>
    <submittedName>
        <fullName evidence="1">Uncharacterized protein</fullName>
    </submittedName>
</protein>
<reference evidence="1 2" key="1">
    <citation type="journal article" date="2013" name="PLoS Genet.">
        <title>Comparative genome structure, secondary metabolite, and effector coding capacity across Cochliobolus pathogens.</title>
        <authorList>
            <person name="Condon B.J."/>
            <person name="Leng Y."/>
            <person name="Wu D."/>
            <person name="Bushley K.E."/>
            <person name="Ohm R.A."/>
            <person name="Otillar R."/>
            <person name="Martin J."/>
            <person name="Schackwitz W."/>
            <person name="Grimwood J."/>
            <person name="MohdZainudin N."/>
            <person name="Xue C."/>
            <person name="Wang R."/>
            <person name="Manning V.A."/>
            <person name="Dhillon B."/>
            <person name="Tu Z.J."/>
            <person name="Steffenson B.J."/>
            <person name="Salamov A."/>
            <person name="Sun H."/>
            <person name="Lowry S."/>
            <person name="LaButti K."/>
            <person name="Han J."/>
            <person name="Copeland A."/>
            <person name="Lindquist E."/>
            <person name="Barry K."/>
            <person name="Schmutz J."/>
            <person name="Baker S.E."/>
            <person name="Ciuffetti L.M."/>
            <person name="Grigoriev I.V."/>
            <person name="Zhong S."/>
            <person name="Turgeon B.G."/>
        </authorList>
    </citation>
    <scope>NUCLEOTIDE SEQUENCE [LARGE SCALE GENOMIC DNA]</scope>
    <source>
        <strain evidence="1 2">26-R-13</strain>
    </source>
</reference>
<dbReference type="RefSeq" id="XP_007707223.1">
    <property type="nucleotide sequence ID" value="XM_007709033.1"/>
</dbReference>
<dbReference type="EMBL" id="KI964542">
    <property type="protein sequence ID" value="EUC38442.1"/>
    <property type="molecule type" value="Genomic_DNA"/>
</dbReference>
<accession>W6YG33</accession>
<dbReference type="HOGENOM" id="CLU_2359405_0_0_1"/>
<dbReference type="GeneID" id="19151464"/>
<evidence type="ECO:0000313" key="1">
    <source>
        <dbReference type="EMBL" id="EUC38442.1"/>
    </source>
</evidence>
<organism evidence="1 2">
    <name type="scientific">Cochliobolus carbonum (strain 26-R-13)</name>
    <name type="common">Maize leaf spot fungus</name>
    <name type="synonym">Bipolaris zeicola</name>
    <dbReference type="NCBI Taxonomy" id="930089"/>
    <lineage>
        <taxon>Eukaryota</taxon>
        <taxon>Fungi</taxon>
        <taxon>Dikarya</taxon>
        <taxon>Ascomycota</taxon>
        <taxon>Pezizomycotina</taxon>
        <taxon>Dothideomycetes</taxon>
        <taxon>Pleosporomycetidae</taxon>
        <taxon>Pleosporales</taxon>
        <taxon>Pleosporineae</taxon>
        <taxon>Pleosporaceae</taxon>
        <taxon>Bipolaris</taxon>
    </lineage>
</organism>
<sequence length="96" mass="10869">MTNARCPRRPHALISLLSSPWELQRRSRAMRWQCLCAGHSVQEALLCSRGTRANARRLRLPGRSHGSFSQGRTILRRLCFTDGRASRAEAPASCMY</sequence>
<dbReference type="KEGG" id="bze:COCCADRAFT_82954"/>
<dbReference type="Proteomes" id="UP000053841">
    <property type="component" value="Unassembled WGS sequence"/>
</dbReference>